<evidence type="ECO:0000313" key="5">
    <source>
        <dbReference type="EMBL" id="GGC07163.1"/>
    </source>
</evidence>
<sequence>MNILAMPGHVIRRLNQMSTQVFAARMQEAGVDLTPVQFAALDAIRAHPGLDQASIAARIAYDRATIGGVIERLLQKGYVQRVVSDRDRRARVVTLTDAGEQAYIMILPVVDVLQHDILSGLTQEERRVFLSLANKALDR</sequence>
<keyword evidence="2" id="KW-0238">DNA-binding</keyword>
<evidence type="ECO:0000259" key="4">
    <source>
        <dbReference type="PROSITE" id="PS50995"/>
    </source>
</evidence>
<comment type="caution">
    <text evidence="5">The sequence shown here is derived from an EMBL/GenBank/DDBJ whole genome shotgun (WGS) entry which is preliminary data.</text>
</comment>
<evidence type="ECO:0000256" key="3">
    <source>
        <dbReference type="ARBA" id="ARBA00023163"/>
    </source>
</evidence>
<dbReference type="RefSeq" id="WP_188482361.1">
    <property type="nucleotide sequence ID" value="NZ_BMFC01000005.1"/>
</dbReference>
<evidence type="ECO:0000256" key="2">
    <source>
        <dbReference type="ARBA" id="ARBA00023125"/>
    </source>
</evidence>
<protein>
    <submittedName>
        <fullName evidence="5">Transcriptional regulator</fullName>
    </submittedName>
</protein>
<dbReference type="PROSITE" id="PS50995">
    <property type="entry name" value="HTH_MARR_2"/>
    <property type="match status" value="1"/>
</dbReference>
<dbReference type="Pfam" id="PF12802">
    <property type="entry name" value="MarR_2"/>
    <property type="match status" value="1"/>
</dbReference>
<dbReference type="Gene3D" id="1.10.10.10">
    <property type="entry name" value="Winged helix-like DNA-binding domain superfamily/Winged helix DNA-binding domain"/>
    <property type="match status" value="1"/>
</dbReference>
<gene>
    <name evidence="5" type="ORF">GCM10011363_24840</name>
</gene>
<dbReference type="InterPro" id="IPR036390">
    <property type="entry name" value="WH_DNA-bd_sf"/>
</dbReference>
<organism evidence="5 6">
    <name type="scientific">Marivita lacus</name>
    <dbReference type="NCBI Taxonomy" id="1323742"/>
    <lineage>
        <taxon>Bacteria</taxon>
        <taxon>Pseudomonadati</taxon>
        <taxon>Pseudomonadota</taxon>
        <taxon>Alphaproteobacteria</taxon>
        <taxon>Rhodobacterales</taxon>
        <taxon>Roseobacteraceae</taxon>
        <taxon>Marivita</taxon>
    </lineage>
</organism>
<dbReference type="PRINTS" id="PR00598">
    <property type="entry name" value="HTHMARR"/>
</dbReference>
<dbReference type="PANTHER" id="PTHR33164">
    <property type="entry name" value="TRANSCRIPTIONAL REGULATOR, MARR FAMILY"/>
    <property type="match status" value="1"/>
</dbReference>
<accession>A0ABQ1KTR8</accession>
<keyword evidence="3" id="KW-0804">Transcription</keyword>
<dbReference type="InterPro" id="IPR036388">
    <property type="entry name" value="WH-like_DNA-bd_sf"/>
</dbReference>
<dbReference type="SMART" id="SM00347">
    <property type="entry name" value="HTH_MARR"/>
    <property type="match status" value="1"/>
</dbReference>
<evidence type="ECO:0000256" key="1">
    <source>
        <dbReference type="ARBA" id="ARBA00023015"/>
    </source>
</evidence>
<dbReference type="InterPro" id="IPR039422">
    <property type="entry name" value="MarR/SlyA-like"/>
</dbReference>
<dbReference type="PANTHER" id="PTHR33164:SF95">
    <property type="entry name" value="TRANSCRIPTIONAL REGULATOR"/>
    <property type="match status" value="1"/>
</dbReference>
<keyword evidence="1" id="KW-0805">Transcription regulation</keyword>
<reference evidence="6" key="1">
    <citation type="journal article" date="2019" name="Int. J. Syst. Evol. Microbiol.">
        <title>The Global Catalogue of Microorganisms (GCM) 10K type strain sequencing project: providing services to taxonomists for standard genome sequencing and annotation.</title>
        <authorList>
            <consortium name="The Broad Institute Genomics Platform"/>
            <consortium name="The Broad Institute Genome Sequencing Center for Infectious Disease"/>
            <person name="Wu L."/>
            <person name="Ma J."/>
        </authorList>
    </citation>
    <scope>NUCLEOTIDE SEQUENCE [LARGE SCALE GENOMIC DNA]</scope>
    <source>
        <strain evidence="6">CGMCC 1.12478</strain>
    </source>
</reference>
<dbReference type="InterPro" id="IPR000835">
    <property type="entry name" value="HTH_MarR-typ"/>
</dbReference>
<dbReference type="SUPFAM" id="SSF46785">
    <property type="entry name" value="Winged helix' DNA-binding domain"/>
    <property type="match status" value="1"/>
</dbReference>
<keyword evidence="6" id="KW-1185">Reference proteome</keyword>
<dbReference type="EMBL" id="BMFC01000005">
    <property type="protein sequence ID" value="GGC07163.1"/>
    <property type="molecule type" value="Genomic_DNA"/>
</dbReference>
<dbReference type="Proteomes" id="UP000645462">
    <property type="component" value="Unassembled WGS sequence"/>
</dbReference>
<name>A0ABQ1KTR8_9RHOB</name>
<proteinExistence type="predicted"/>
<dbReference type="PROSITE" id="PS01117">
    <property type="entry name" value="HTH_MARR_1"/>
    <property type="match status" value="1"/>
</dbReference>
<feature type="domain" description="HTH marR-type" evidence="4">
    <location>
        <begin position="7"/>
        <end position="138"/>
    </location>
</feature>
<evidence type="ECO:0000313" key="6">
    <source>
        <dbReference type="Proteomes" id="UP000645462"/>
    </source>
</evidence>
<dbReference type="InterPro" id="IPR023187">
    <property type="entry name" value="Tscrpt_reg_MarR-type_CS"/>
</dbReference>